<dbReference type="InterPro" id="IPR059177">
    <property type="entry name" value="GH29D-like_dom"/>
</dbReference>
<accession>A0A561E0M7</accession>
<evidence type="ECO:0000256" key="2">
    <source>
        <dbReference type="SAM" id="SignalP"/>
    </source>
</evidence>
<sequence length="374" mass="41531">MKNRRLRKLIGLLMLALLIFPSYTITAFAKDTDNRGKVAAPTPSLPPGKYYKSQTIELGSSTPGVSIYYTLDGSIPTKQSHLYTEPITISQNTVIKAIAIRGNVNSSALEVTNGKTNSEVVDLTYTFVTRESIADKFLKLTYNSMPYRLYVPENYDPTKSYPLVLFLHGGGERGTDNVKQIAANDGAVIWAAPENQAKHQAFVLAPQARNVPDGGFGITRDSDNNINLSRVFEFSTDLGTAYEILQHVRNNYNIDSNRLYSTGLSQGGFGTYNLNMKYPDLFAAMVPIAGGGDPEKAYLLANKPIWEFHAVDDSVIPVSYSQNIIEAIRNVGGTPIYTEYPAELMYNHGSWVPAYENKEMIDWVFKQEKPANVR</sequence>
<evidence type="ECO:0000313" key="5">
    <source>
        <dbReference type="Proteomes" id="UP000319671"/>
    </source>
</evidence>
<organism evidence="4 5">
    <name type="scientific">Neobacillus bataviensis</name>
    <dbReference type="NCBI Taxonomy" id="220685"/>
    <lineage>
        <taxon>Bacteria</taxon>
        <taxon>Bacillati</taxon>
        <taxon>Bacillota</taxon>
        <taxon>Bacilli</taxon>
        <taxon>Bacillales</taxon>
        <taxon>Bacillaceae</taxon>
        <taxon>Neobacillus</taxon>
    </lineage>
</organism>
<feature type="chain" id="PRO_5021760880" evidence="2">
    <location>
        <begin position="30"/>
        <end position="374"/>
    </location>
</feature>
<evidence type="ECO:0000313" key="4">
    <source>
        <dbReference type="EMBL" id="TWE09142.1"/>
    </source>
</evidence>
<comment type="caution">
    <text evidence="4">The sequence shown here is derived from an EMBL/GenBank/DDBJ whole genome shotgun (WGS) entry which is preliminary data.</text>
</comment>
<dbReference type="PANTHER" id="PTHR43037">
    <property type="entry name" value="UNNAMED PRODUCT-RELATED"/>
    <property type="match status" value="1"/>
</dbReference>
<keyword evidence="1 2" id="KW-0732">Signal</keyword>
<dbReference type="EMBL" id="VIVN01000001">
    <property type="protein sequence ID" value="TWE09142.1"/>
    <property type="molecule type" value="Genomic_DNA"/>
</dbReference>
<feature type="domain" description="GH29D-like beta-sandwich" evidence="3">
    <location>
        <begin position="46"/>
        <end position="108"/>
    </location>
</feature>
<dbReference type="Proteomes" id="UP000319671">
    <property type="component" value="Unassembled WGS sequence"/>
</dbReference>
<dbReference type="InterPro" id="IPR050955">
    <property type="entry name" value="Plant_Biomass_Hydrol_Est"/>
</dbReference>
<evidence type="ECO:0000256" key="1">
    <source>
        <dbReference type="ARBA" id="ARBA00022729"/>
    </source>
</evidence>
<protein>
    <submittedName>
        <fullName evidence="4">Putative esterase</fullName>
    </submittedName>
</protein>
<evidence type="ECO:0000259" key="3">
    <source>
        <dbReference type="Pfam" id="PF13290"/>
    </source>
</evidence>
<dbReference type="AlphaFoldDB" id="A0A561E0M7"/>
<dbReference type="Pfam" id="PF00756">
    <property type="entry name" value="Esterase"/>
    <property type="match status" value="1"/>
</dbReference>
<proteinExistence type="predicted"/>
<dbReference type="InterPro" id="IPR029058">
    <property type="entry name" value="AB_hydrolase_fold"/>
</dbReference>
<keyword evidence="5" id="KW-1185">Reference proteome</keyword>
<reference evidence="4 5" key="1">
    <citation type="submission" date="2019-06" db="EMBL/GenBank/DDBJ databases">
        <title>Sorghum-associated microbial communities from plants grown in Nebraska, USA.</title>
        <authorList>
            <person name="Schachtman D."/>
        </authorList>
    </citation>
    <scope>NUCLEOTIDE SEQUENCE [LARGE SCALE GENOMIC DNA]</scope>
    <source>
        <strain evidence="4 5">2482</strain>
    </source>
</reference>
<dbReference type="RefSeq" id="WP_144562739.1">
    <property type="nucleotide sequence ID" value="NZ_VIVN01000001.1"/>
</dbReference>
<dbReference type="SUPFAM" id="SSF53474">
    <property type="entry name" value="alpha/beta-Hydrolases"/>
    <property type="match status" value="1"/>
</dbReference>
<name>A0A561E0M7_9BACI</name>
<dbReference type="Gene3D" id="3.40.50.1820">
    <property type="entry name" value="alpha/beta hydrolase"/>
    <property type="match status" value="1"/>
</dbReference>
<gene>
    <name evidence="4" type="ORF">FB550_1011174</name>
</gene>
<dbReference type="Pfam" id="PF13290">
    <property type="entry name" value="CHB_HEX_C_1"/>
    <property type="match status" value="1"/>
</dbReference>
<dbReference type="InterPro" id="IPR000801">
    <property type="entry name" value="Esterase-like"/>
</dbReference>
<feature type="signal peptide" evidence="2">
    <location>
        <begin position="1"/>
        <end position="29"/>
    </location>
</feature>
<dbReference type="PANTHER" id="PTHR43037:SF1">
    <property type="entry name" value="BLL1128 PROTEIN"/>
    <property type="match status" value="1"/>
</dbReference>